<dbReference type="Proteomes" id="UP000038010">
    <property type="component" value="Unassembled WGS sequence"/>
</dbReference>
<evidence type="ECO:0000313" key="3">
    <source>
        <dbReference type="EMBL" id="KPI43577.1"/>
    </source>
</evidence>
<dbReference type="InterPro" id="IPR050466">
    <property type="entry name" value="Carboxylest/Gibb_receptor"/>
</dbReference>
<dbReference type="GeneID" id="28739181"/>
<feature type="domain" description="Alpha/beta hydrolase fold-3" evidence="2">
    <location>
        <begin position="282"/>
        <end position="535"/>
    </location>
</feature>
<feature type="region of interest" description="Disordered" evidence="1">
    <location>
        <begin position="115"/>
        <end position="192"/>
    </location>
</feature>
<evidence type="ECO:0000256" key="1">
    <source>
        <dbReference type="SAM" id="MobiDB-lite"/>
    </source>
</evidence>
<proteinExistence type="predicted"/>
<dbReference type="Gene3D" id="3.40.50.1820">
    <property type="entry name" value="alpha/beta hydrolase"/>
    <property type="match status" value="1"/>
</dbReference>
<feature type="region of interest" description="Disordered" evidence="1">
    <location>
        <begin position="214"/>
        <end position="268"/>
    </location>
</feature>
<protein>
    <recommendedName>
        <fullName evidence="2">Alpha/beta hydrolase fold-3 domain-containing protein</fullName>
    </recommendedName>
</protein>
<accession>A0A0N1H8S6</accession>
<reference evidence="3 4" key="1">
    <citation type="submission" date="2015-06" db="EMBL/GenBank/DDBJ databases">
        <title>Draft genome of the ant-associated black yeast Phialophora attae CBS 131958.</title>
        <authorList>
            <person name="Moreno L.F."/>
            <person name="Stielow B.J."/>
            <person name="de Hoog S."/>
            <person name="Vicente V.A."/>
            <person name="Weiss V.A."/>
            <person name="de Vries M."/>
            <person name="Cruz L.M."/>
            <person name="Souza E.M."/>
        </authorList>
    </citation>
    <scope>NUCLEOTIDE SEQUENCE [LARGE SCALE GENOMIC DNA]</scope>
    <source>
        <strain evidence="3 4">CBS 131958</strain>
    </source>
</reference>
<evidence type="ECO:0000259" key="2">
    <source>
        <dbReference type="Pfam" id="PF07859"/>
    </source>
</evidence>
<feature type="region of interest" description="Disordered" evidence="1">
    <location>
        <begin position="1"/>
        <end position="45"/>
    </location>
</feature>
<dbReference type="EMBL" id="LFJN01000005">
    <property type="protein sequence ID" value="KPI43577.1"/>
    <property type="molecule type" value="Genomic_DNA"/>
</dbReference>
<dbReference type="GO" id="GO:0016787">
    <property type="term" value="F:hydrolase activity"/>
    <property type="evidence" value="ECO:0007669"/>
    <property type="project" value="InterPro"/>
</dbReference>
<dbReference type="VEuPathDB" id="FungiDB:AB675_6972"/>
<dbReference type="SUPFAM" id="SSF53474">
    <property type="entry name" value="alpha/beta-Hydrolases"/>
    <property type="match status" value="1"/>
</dbReference>
<dbReference type="AlphaFoldDB" id="A0A0N1H8S6"/>
<evidence type="ECO:0000313" key="4">
    <source>
        <dbReference type="Proteomes" id="UP000038010"/>
    </source>
</evidence>
<gene>
    <name evidence="3" type="ORF">AB675_6972</name>
</gene>
<feature type="compositionally biased region" description="Basic and acidic residues" evidence="1">
    <location>
        <begin position="165"/>
        <end position="179"/>
    </location>
</feature>
<keyword evidence="4" id="KW-1185">Reference proteome</keyword>
<dbReference type="PANTHER" id="PTHR23024">
    <property type="entry name" value="ARYLACETAMIDE DEACETYLASE"/>
    <property type="match status" value="1"/>
</dbReference>
<comment type="caution">
    <text evidence="3">The sequence shown here is derived from an EMBL/GenBank/DDBJ whole genome shotgun (WGS) entry which is preliminary data.</text>
</comment>
<name>A0A0N1H8S6_9EURO</name>
<dbReference type="InterPro" id="IPR013094">
    <property type="entry name" value="AB_hydrolase_3"/>
</dbReference>
<dbReference type="STRING" id="1664694.A0A0N1H8S6"/>
<dbReference type="RefSeq" id="XP_018003540.1">
    <property type="nucleotide sequence ID" value="XM_018147302.1"/>
</dbReference>
<feature type="compositionally biased region" description="Low complexity" evidence="1">
    <location>
        <begin position="28"/>
        <end position="37"/>
    </location>
</feature>
<dbReference type="OrthoDB" id="408631at2759"/>
<organism evidence="3 4">
    <name type="scientific">Cyphellophora attinorum</name>
    <dbReference type="NCBI Taxonomy" id="1664694"/>
    <lineage>
        <taxon>Eukaryota</taxon>
        <taxon>Fungi</taxon>
        <taxon>Dikarya</taxon>
        <taxon>Ascomycota</taxon>
        <taxon>Pezizomycotina</taxon>
        <taxon>Eurotiomycetes</taxon>
        <taxon>Chaetothyriomycetidae</taxon>
        <taxon>Chaetothyriales</taxon>
        <taxon>Cyphellophoraceae</taxon>
        <taxon>Cyphellophora</taxon>
    </lineage>
</organism>
<dbReference type="PANTHER" id="PTHR23024:SF24">
    <property type="entry name" value="ALPHA_BETA HYDROLASE FOLD-3 DOMAIN-CONTAINING PROTEIN"/>
    <property type="match status" value="1"/>
</dbReference>
<sequence length="600" mass="67050">MAGLYTDELPPPTPPRTPRRDISPRPPSTSSSRPSSTHSKDPSLLQASTSVFAQSFGTTWRKALVSLPRIVPSSLTSRYISPQGPRPFVLKLPPSPPNKYNIPVHIFLVLPDDHHGGETMPVPEDGDRPSAASAVAAAEDRRGRRFPSPLRGHRHRPRKASLNVTKDEKGQQTQRHTESRDEDPDLYDDATPLDQQFDHRLNISGRKPFSSMVNLTVPDHYPASPPSPGQRSSSVDKPRPVSMDMQRPSQRPPPSPLPTTSSPVAQRWQRHKRKVLNLPVLIDFHGGSFILGSPSEQASFCAQMARTLGATNGCVVLSVDYRLGPYSKFPAANEDAEDVVRAVLNPDSMSGRVLREDIRRHVSDMRRTEWIELDTSRLAFSGFSSGGNLALNLVLSSPNDPTLGNGRDWPCVIPQDHPTPIPVLLFYPSLDARLLPDERPRPSGLEPPTGFFASLKIESELMPKYLPKAQRAHPRASPGLAPASQIHPQARMLLVLPELDSLSQQSQTWVAKMRHEGRGADLEVVEVKGEMHGWTQFPDPWLKTEESKRRKYECFERAEGWVGGWWWIGREGKEQGEHAWDEGRRREEGRVDDTLFRRVG</sequence>
<dbReference type="Pfam" id="PF07859">
    <property type="entry name" value="Abhydrolase_3"/>
    <property type="match status" value="1"/>
</dbReference>
<dbReference type="InterPro" id="IPR029058">
    <property type="entry name" value="AB_hydrolase_fold"/>
</dbReference>